<dbReference type="InterPro" id="IPR001279">
    <property type="entry name" value="Metallo-B-lactamas"/>
</dbReference>
<keyword evidence="2" id="KW-1003">Cell membrane</keyword>
<dbReference type="PANTHER" id="PTHR30619">
    <property type="entry name" value="DNA INTERNALIZATION/COMPETENCE PROTEIN COMEC/REC2"/>
    <property type="match status" value="1"/>
</dbReference>
<feature type="transmembrane region" description="Helical" evidence="6">
    <location>
        <begin position="295"/>
        <end position="312"/>
    </location>
</feature>
<dbReference type="Pfam" id="PF03772">
    <property type="entry name" value="Competence"/>
    <property type="match status" value="1"/>
</dbReference>
<feature type="transmembrane region" description="Helical" evidence="6">
    <location>
        <begin position="50"/>
        <end position="69"/>
    </location>
</feature>
<feature type="transmembrane region" description="Helical" evidence="6">
    <location>
        <begin position="440"/>
        <end position="457"/>
    </location>
</feature>
<dbReference type="AlphaFoldDB" id="A0A2N6UJS3"/>
<dbReference type="NCBIfam" id="TIGR00360">
    <property type="entry name" value="ComEC_N-term"/>
    <property type="match status" value="1"/>
</dbReference>
<evidence type="ECO:0000256" key="5">
    <source>
        <dbReference type="ARBA" id="ARBA00023136"/>
    </source>
</evidence>
<evidence type="ECO:0000256" key="4">
    <source>
        <dbReference type="ARBA" id="ARBA00022989"/>
    </source>
</evidence>
<feature type="domain" description="Metallo-beta-lactamase" evidence="7">
    <location>
        <begin position="495"/>
        <end position="584"/>
    </location>
</feature>
<feature type="transmembrane region" description="Helical" evidence="6">
    <location>
        <begin position="222"/>
        <end position="242"/>
    </location>
</feature>
<dbReference type="InterPro" id="IPR052159">
    <property type="entry name" value="Competence_DNA_uptake"/>
</dbReference>
<feature type="transmembrane region" description="Helical" evidence="6">
    <location>
        <begin position="249"/>
        <end position="266"/>
    </location>
</feature>
<evidence type="ECO:0000256" key="6">
    <source>
        <dbReference type="SAM" id="Phobius"/>
    </source>
</evidence>
<feature type="transmembrane region" description="Helical" evidence="6">
    <location>
        <begin position="374"/>
        <end position="400"/>
    </location>
</feature>
<feature type="transmembrane region" description="Helical" evidence="6">
    <location>
        <begin position="348"/>
        <end position="368"/>
    </location>
</feature>
<evidence type="ECO:0000256" key="1">
    <source>
        <dbReference type="ARBA" id="ARBA00004651"/>
    </source>
</evidence>
<evidence type="ECO:0000256" key="3">
    <source>
        <dbReference type="ARBA" id="ARBA00022692"/>
    </source>
</evidence>
<evidence type="ECO:0000313" key="9">
    <source>
        <dbReference type="EMBL" id="PMC81913.1"/>
    </source>
</evidence>
<organism evidence="9 10">
    <name type="scientific">Anaerococcus hydrogenalis</name>
    <dbReference type="NCBI Taxonomy" id="33029"/>
    <lineage>
        <taxon>Bacteria</taxon>
        <taxon>Bacillati</taxon>
        <taxon>Bacillota</taxon>
        <taxon>Tissierellia</taxon>
        <taxon>Tissierellales</taxon>
        <taxon>Peptoniphilaceae</taxon>
        <taxon>Anaerococcus</taxon>
    </lineage>
</organism>
<dbReference type="Gene3D" id="3.60.15.10">
    <property type="entry name" value="Ribonuclease Z/Hydroxyacylglutathione hydrolase-like"/>
    <property type="match status" value="1"/>
</dbReference>
<evidence type="ECO:0000256" key="2">
    <source>
        <dbReference type="ARBA" id="ARBA00022475"/>
    </source>
</evidence>
<proteinExistence type="predicted"/>
<protein>
    <submittedName>
        <fullName evidence="9">DNA internalization-related competence protein ComEC/Rec2</fullName>
    </submittedName>
</protein>
<name>A0A2N6UJS3_9FIRM</name>
<dbReference type="NCBIfam" id="TIGR00361">
    <property type="entry name" value="ComEC_Rec2"/>
    <property type="match status" value="1"/>
</dbReference>
<comment type="subcellular location">
    <subcellularLocation>
        <location evidence="1">Cell membrane</location>
        <topology evidence="1">Multi-pass membrane protein</topology>
    </subcellularLocation>
</comment>
<feature type="transmembrane region" description="Helical" evidence="6">
    <location>
        <begin position="407"/>
        <end position="434"/>
    </location>
</feature>
<dbReference type="InterPro" id="IPR036866">
    <property type="entry name" value="RibonucZ/Hydroxyglut_hydro"/>
</dbReference>
<gene>
    <name evidence="9" type="ORF">CJ192_03960</name>
</gene>
<comment type="caution">
    <text evidence="9">The sequence shown here is derived from an EMBL/GenBank/DDBJ whole genome shotgun (WGS) entry which is preliminary data.</text>
</comment>
<evidence type="ECO:0000313" key="10">
    <source>
        <dbReference type="Proteomes" id="UP000235658"/>
    </source>
</evidence>
<dbReference type="RefSeq" id="WP_102197855.1">
    <property type="nucleotide sequence ID" value="NZ_PNHP01000002.1"/>
</dbReference>
<keyword evidence="5 6" id="KW-0472">Membrane</keyword>
<keyword evidence="3 6" id="KW-0812">Transmembrane</keyword>
<feature type="transmembrane region" description="Helical" evidence="6">
    <location>
        <begin position="464"/>
        <end position="480"/>
    </location>
</feature>
<keyword evidence="4 6" id="KW-1133">Transmembrane helix</keyword>
<evidence type="ECO:0000259" key="8">
    <source>
        <dbReference type="Pfam" id="PF03772"/>
    </source>
</evidence>
<dbReference type="Pfam" id="PF00753">
    <property type="entry name" value="Lactamase_B"/>
    <property type="match status" value="1"/>
</dbReference>
<dbReference type="GeneID" id="84578332"/>
<sequence>MRKNLFFLLISLLAGIGIFTLYEAYNFSYLIIGLFVWAVFLFIRKSFFSYLCLGFSLGLFLGVFSFSSYKLDRYNDLDLNLIVVDKAKNEDFYTYYVKATNKKEKINEKSSFISHKNFQIGQRLRANCKISWHKTNTNPYLFSYRKFLLSKNIKSKLDIKSYKNLGYSSSVFLKIKRSFRIYIEKSFGENLSKKSFLFIKSVILSERFDDREALNKLGLSHILAISGLHIDLILTLLLFLLIKSGISYKYSYPISLGFCLFYGYLISFPFSVIRVLLMYSFSYLAFLLKKGRDMYKNLILSMLLILFFNPFAIFNSGFFLSFLAGFAIYVIYPSLVRGKKYTYIKKSLIFTLTLQVTLAFHIIYYYGFFNLLSFFANFLVIPIFTISMYMIFGIIILYPFLGGLLGIFFYILDFLIGSILNIVSFLNSFSIFSLEFPKESILICFYYLILLFIMVKFTNKKIRAKNFLVLSIFIVMFSIIKDKNRPISFQMIDIGQGDFFILQDGKDVYLFDCGEVSFKNYSSSEKIAIPLLKAKGVKKIKAVFVSHEDKDHMGSIEKLKNNFKLGPIISNKYNRNLGKIHSFKEMKEVDVYEGKTFKVRCLRNFDGRENENSMPLLIEINNFKILDMGDLPGDKEEIIARDIDILKVSHHGSRFSTSKKFVEITSPRLALISAGRKNTYGHPSKEVLENLKNIEICNSQRDGYCQIDFYKNSFKVKKYVKGGFFR</sequence>
<dbReference type="GO" id="GO:0005886">
    <property type="term" value="C:plasma membrane"/>
    <property type="evidence" value="ECO:0007669"/>
    <property type="project" value="UniProtKB-SubCell"/>
</dbReference>
<dbReference type="Proteomes" id="UP000235658">
    <property type="component" value="Unassembled WGS sequence"/>
</dbReference>
<dbReference type="GO" id="GO:0030420">
    <property type="term" value="P:establishment of competence for transformation"/>
    <property type="evidence" value="ECO:0007669"/>
    <property type="project" value="InterPro"/>
</dbReference>
<evidence type="ECO:0000259" key="7">
    <source>
        <dbReference type="Pfam" id="PF00753"/>
    </source>
</evidence>
<dbReference type="PANTHER" id="PTHR30619:SF1">
    <property type="entry name" value="RECOMBINATION PROTEIN 2"/>
    <property type="match status" value="1"/>
</dbReference>
<feature type="domain" description="ComEC/Rec2-related protein" evidence="8">
    <location>
        <begin position="210"/>
        <end position="455"/>
    </location>
</feature>
<accession>A0A2N6UJS3</accession>
<dbReference type="EMBL" id="PNHP01000002">
    <property type="protein sequence ID" value="PMC81913.1"/>
    <property type="molecule type" value="Genomic_DNA"/>
</dbReference>
<dbReference type="InterPro" id="IPR004477">
    <property type="entry name" value="ComEC_N"/>
</dbReference>
<feature type="transmembrane region" description="Helical" evidence="6">
    <location>
        <begin position="318"/>
        <end position="336"/>
    </location>
</feature>
<reference evidence="9 10" key="1">
    <citation type="submission" date="2017-09" db="EMBL/GenBank/DDBJ databases">
        <title>Bacterial strain isolated from the female urinary microbiota.</title>
        <authorList>
            <person name="Thomas-White K."/>
            <person name="Kumar N."/>
            <person name="Forster S."/>
            <person name="Putonti C."/>
            <person name="Lawley T."/>
            <person name="Wolfe A.J."/>
        </authorList>
    </citation>
    <scope>NUCLEOTIDE SEQUENCE [LARGE SCALE GENOMIC DNA]</scope>
    <source>
        <strain evidence="9 10">UMB0204</strain>
    </source>
</reference>
<dbReference type="InterPro" id="IPR004797">
    <property type="entry name" value="Competence_ComEC/Rec2"/>
</dbReference>
<dbReference type="SUPFAM" id="SSF56281">
    <property type="entry name" value="Metallo-hydrolase/oxidoreductase"/>
    <property type="match status" value="1"/>
</dbReference>